<keyword evidence="1" id="KW-0282">Flagellum</keyword>
<keyword evidence="2" id="KW-1185">Reference proteome</keyword>
<comment type="caution">
    <text evidence="1">The sequence shown here is derived from an EMBL/GenBank/DDBJ whole genome shotgun (WGS) entry which is preliminary data.</text>
</comment>
<dbReference type="NCBIfam" id="NF038110">
    <property type="entry name" value="Lys_methyl_FliB"/>
    <property type="match status" value="1"/>
</dbReference>
<keyword evidence="1" id="KW-0969">Cilium</keyword>
<dbReference type="EMBL" id="JBHRXN010000014">
    <property type="protein sequence ID" value="MFC3532004.1"/>
    <property type="molecule type" value="Genomic_DNA"/>
</dbReference>
<dbReference type="EC" id="2.1.1.-" evidence="1"/>
<keyword evidence="1" id="KW-0489">Methyltransferase</keyword>
<dbReference type="GO" id="GO:0008168">
    <property type="term" value="F:methyltransferase activity"/>
    <property type="evidence" value="ECO:0007669"/>
    <property type="project" value="UniProtKB-KW"/>
</dbReference>
<dbReference type="Proteomes" id="UP001595741">
    <property type="component" value="Unassembled WGS sequence"/>
</dbReference>
<protein>
    <submittedName>
        <fullName evidence="1">Flagellin lysine-N-methylase</fullName>
        <ecNumber evidence="1">2.1.1.-</ecNumber>
    </submittedName>
</protein>
<reference evidence="2" key="1">
    <citation type="journal article" date="2019" name="Int. J. Syst. Evol. Microbiol.">
        <title>The Global Catalogue of Microorganisms (GCM) 10K type strain sequencing project: providing services to taxonomists for standard genome sequencing and annotation.</title>
        <authorList>
            <consortium name="The Broad Institute Genomics Platform"/>
            <consortium name="The Broad Institute Genome Sequencing Center for Infectious Disease"/>
            <person name="Wu L."/>
            <person name="Ma J."/>
        </authorList>
    </citation>
    <scope>NUCLEOTIDE SEQUENCE [LARGE SCALE GENOMIC DNA]</scope>
    <source>
        <strain evidence="2">KCTC 42742</strain>
    </source>
</reference>
<sequence>MSQTKMLEVVAPAYLEKFSCLGAACPDDCCHGWAVGVDHDTYVRLKGLPDRELKPVIMHALQRGAGKSGSGDYGFLAKQDDERGNCELLSTEGLCRLHQKCGEQMLPDVCSTFPRLTKSLGGQLEQFASPACPEIARLLLSDDDALLLQLSQQPVRQQMIGKGRPEMEWTASRQVRDFFLTVLATAELPAWQSLAVLLLLAEVLQPLFHDDGADEQQVAAVLADWERQLLDGSLLQELGALRRHDLLHVKVLAAASRVRADLDFRNPRYLQLIEEALQGLVNGGGEEGDAGIARQFAAADDIDSIDSVLRRVLFNHAASALFPWTRRLLGEVQIMCIEYLTLRFWLAGLMQARGRSLREDEIIELIYLFYRVNIHMPTYLEQCGQAFQQAGMNKVEHWLLLLPLRAA</sequence>
<keyword evidence="1" id="KW-0966">Cell projection</keyword>
<keyword evidence="1" id="KW-0808">Transferase</keyword>
<evidence type="ECO:0000313" key="2">
    <source>
        <dbReference type="Proteomes" id="UP001595741"/>
    </source>
</evidence>
<accession>A0ABV7REX2</accession>
<proteinExistence type="predicted"/>
<dbReference type="GO" id="GO:0032259">
    <property type="term" value="P:methylation"/>
    <property type="evidence" value="ECO:0007669"/>
    <property type="project" value="UniProtKB-KW"/>
</dbReference>
<evidence type="ECO:0000313" key="1">
    <source>
        <dbReference type="EMBL" id="MFC3532004.1"/>
    </source>
</evidence>
<name>A0ABV7REX2_9NEIS</name>
<dbReference type="RefSeq" id="WP_386090197.1">
    <property type="nucleotide sequence ID" value="NZ_JBHRXN010000014.1"/>
</dbReference>
<organism evidence="1 2">
    <name type="scientific">Vogesella facilis</name>
    <dbReference type="NCBI Taxonomy" id="1655232"/>
    <lineage>
        <taxon>Bacteria</taxon>
        <taxon>Pseudomonadati</taxon>
        <taxon>Pseudomonadota</taxon>
        <taxon>Betaproteobacteria</taxon>
        <taxon>Neisseriales</taxon>
        <taxon>Chromobacteriaceae</taxon>
        <taxon>Vogesella</taxon>
    </lineage>
</organism>
<gene>
    <name evidence="1" type="primary">fliB</name>
    <name evidence="1" type="ORF">ACFOLG_07375</name>
</gene>